<feature type="compositionally biased region" description="Basic and acidic residues" evidence="3">
    <location>
        <begin position="2336"/>
        <end position="2354"/>
    </location>
</feature>
<dbReference type="KEGG" id="aten:116308302"/>
<dbReference type="PANTHER" id="PTHR45901:SF3">
    <property type="entry name" value="LIPOXYGENASE HOMOLOGY DOMAIN-CONTAINING PROTEIN 1"/>
    <property type="match status" value="1"/>
</dbReference>
<feature type="domain" description="PLAT" evidence="4">
    <location>
        <begin position="1704"/>
        <end position="1822"/>
    </location>
</feature>
<feature type="domain" description="PLAT" evidence="4">
    <location>
        <begin position="1551"/>
        <end position="1669"/>
    </location>
</feature>
<feature type="domain" description="PLAT" evidence="4">
    <location>
        <begin position="429"/>
        <end position="541"/>
    </location>
</feature>
<feature type="compositionally biased region" description="Basic and acidic residues" evidence="3">
    <location>
        <begin position="29"/>
        <end position="42"/>
    </location>
</feature>
<feature type="region of interest" description="Disordered" evidence="3">
    <location>
        <begin position="2091"/>
        <end position="2118"/>
    </location>
</feature>
<dbReference type="InterPro" id="IPR036392">
    <property type="entry name" value="PLAT/LH2_dom_sf"/>
</dbReference>
<dbReference type="SUPFAM" id="SSF48371">
    <property type="entry name" value="ARM repeat"/>
    <property type="match status" value="1"/>
</dbReference>
<feature type="domain" description="PLAT" evidence="4">
    <location>
        <begin position="1175"/>
        <end position="1292"/>
    </location>
</feature>
<dbReference type="SMART" id="SM00185">
    <property type="entry name" value="ARM"/>
    <property type="match status" value="5"/>
</dbReference>
<dbReference type="InParanoid" id="A0A6P8J4E4"/>
<dbReference type="OrthoDB" id="5322100at2759"/>
<organism evidence="5 6">
    <name type="scientific">Actinia tenebrosa</name>
    <name type="common">Australian red waratah sea anemone</name>
    <dbReference type="NCBI Taxonomy" id="6105"/>
    <lineage>
        <taxon>Eukaryota</taxon>
        <taxon>Metazoa</taxon>
        <taxon>Cnidaria</taxon>
        <taxon>Anthozoa</taxon>
        <taxon>Hexacorallia</taxon>
        <taxon>Actiniaria</taxon>
        <taxon>Actiniidae</taxon>
        <taxon>Actinia</taxon>
    </lineage>
</organism>
<evidence type="ECO:0000256" key="3">
    <source>
        <dbReference type="SAM" id="MobiDB-lite"/>
    </source>
</evidence>
<feature type="region of interest" description="Disordered" evidence="3">
    <location>
        <begin position="29"/>
        <end position="70"/>
    </location>
</feature>
<feature type="domain" description="PLAT" evidence="4">
    <location>
        <begin position="302"/>
        <end position="417"/>
    </location>
</feature>
<dbReference type="InterPro" id="IPR000225">
    <property type="entry name" value="Armadillo"/>
</dbReference>
<feature type="repeat" description="ARM" evidence="2">
    <location>
        <begin position="1875"/>
        <end position="1903"/>
    </location>
</feature>
<feature type="repeat" description="ARM" evidence="2">
    <location>
        <begin position="2172"/>
        <end position="2209"/>
    </location>
</feature>
<dbReference type="InterPro" id="IPR016024">
    <property type="entry name" value="ARM-type_fold"/>
</dbReference>
<dbReference type="Gene3D" id="2.60.60.20">
    <property type="entry name" value="PLAT/LH2 domain"/>
    <property type="match status" value="7"/>
</dbReference>
<dbReference type="SMART" id="SM00308">
    <property type="entry name" value="LH2"/>
    <property type="match status" value="7"/>
</dbReference>
<reference evidence="6" key="1">
    <citation type="submission" date="2025-08" db="UniProtKB">
        <authorList>
            <consortium name="RefSeq"/>
        </authorList>
    </citation>
    <scope>IDENTIFICATION</scope>
</reference>
<dbReference type="Gene3D" id="2.40.180.10">
    <property type="entry name" value="Catalase core domain"/>
    <property type="match status" value="6"/>
</dbReference>
<dbReference type="PANTHER" id="PTHR45901">
    <property type="entry name" value="PROTEIN CBG12474"/>
    <property type="match status" value="1"/>
</dbReference>
<dbReference type="Pfam" id="PF01477">
    <property type="entry name" value="PLAT"/>
    <property type="match status" value="13"/>
</dbReference>
<feature type="domain" description="PLAT" evidence="4">
    <location>
        <begin position="1063"/>
        <end position="1178"/>
    </location>
</feature>
<dbReference type="Pfam" id="PF00514">
    <property type="entry name" value="Arm"/>
    <property type="match status" value="2"/>
</dbReference>
<feature type="domain" description="PLAT" evidence="4">
    <location>
        <begin position="1300"/>
        <end position="1417"/>
    </location>
</feature>
<dbReference type="SUPFAM" id="SSF49723">
    <property type="entry name" value="Lipase/lipooxygenase domain (PLAT/LH2 domain)"/>
    <property type="match status" value="13"/>
</dbReference>
<dbReference type="RefSeq" id="XP_031574552.1">
    <property type="nucleotide sequence ID" value="XM_031718692.1"/>
</dbReference>
<feature type="region of interest" description="Disordered" evidence="3">
    <location>
        <begin position="2309"/>
        <end position="2472"/>
    </location>
</feature>
<feature type="region of interest" description="Disordered" evidence="3">
    <location>
        <begin position="84"/>
        <end position="154"/>
    </location>
</feature>
<feature type="domain" description="PLAT" evidence="4">
    <location>
        <begin position="1424"/>
        <end position="1539"/>
    </location>
</feature>
<evidence type="ECO:0000313" key="6">
    <source>
        <dbReference type="RefSeq" id="XP_031574552.1"/>
    </source>
</evidence>
<feature type="domain" description="PLAT" evidence="4">
    <location>
        <begin position="820"/>
        <end position="930"/>
    </location>
</feature>
<gene>
    <name evidence="6" type="primary">LOC116308302</name>
</gene>
<comment type="caution">
    <text evidence="1">Lacks conserved residue(s) required for the propagation of feature annotation.</text>
</comment>
<dbReference type="InterPro" id="IPR001024">
    <property type="entry name" value="PLAT/LH2_dom"/>
</dbReference>
<feature type="domain" description="PLAT" evidence="4">
    <location>
        <begin position="942"/>
        <end position="1060"/>
    </location>
</feature>
<sequence length="2472" mass="279233">MYGRTETVTKREVRHTRTVNGKVVHDDFQQHSDREVEYESPKHQALGGPSYHYTNGAIDQPHPSTRQPKEMNFETNFTSLEQYLNESPNDDFGPTSGPKRKIVSSEEGSESSDRDFSDAPPRGSGVSTRSGYSSGEEGPRRRLSSGAGTLKSSSVTLPIRSNSLSKPETSSVGDLGEVVYNISLRIGEVKGDRADGNVYIQLFGEKGDTSKIRLRSAGDENNSFTEGDLFRFTVRYKDIGKIDRIKLSHDHMDYGSGFFVEEVEIDIPSNNDQYKFPCNFWLSQERHQVKRGRSFSSSSPGKLYNVAMQLGRVMNPHAKLYLQLCGDLGDSSKIVLRPTGGPTDTFQEGKVYKFSVEMPSVGQIDRIRVGHESRGRNKGIYVDEVEVTPEDEDIIFFHCGCWLAEDMGDRKLEREIQRGHAPAPIGTDATHTVSVRLGEVLNYNAHLYIYLIGTRGETSKVPLRPDGLLERTKTYQFPLALNVDIGKIEKIIFGQNSRGYGKGLFVEEVNVKPTDSANVHFPCQCWLAEDVWDSRIERELFPGKPVERPPNTTYELVFKTGDKPHAGTDANVTLQIFGENGQTEKIMLRQEGRTRTLKRFDRGRTDRFEVQTMNVGKVYKVRLSHDNTNPDPEWFLDKLMISIPDRRETYHFPVNRWLTGDESDALVEVEMEPALVEPIVVIEKELPVQSEIHFPEPEPVLYTVSYRLGPILDPFTEIYLIFHGDSGDSQKIYLRPSQGNELESNKVYKVITECKDVGKIHSMTVGHESPGPDKGVFIEELEISAPAEKPVIFPCRCWLSEDVDDGEVERTLRPGETLTFPYEITFTLGDVIDPHSKLYMMVYGTKGDSGKLYLSPSDGSEFVKGRTYKVIADLRDIGDIDEIRLGQEGGKGLFVEEIEIKAPNSEPVVFPCRCWLDDSIGDGKTNRVLRPGQSVTTPYETILYNATFETGDVPFAGTDATVFLQMFGDKGNTDKIEFPQEDNKSTRFEKGRIDKFAVETLDIGDLTKVRVGHDNKGQSPEWFLKQLTIDVPSKDKRYIFPYNNWIAGDDVDLEPIDEKSKSDLYTILLRLGDVLDPHAPVLIQLLGENGESGQIQVKPGVRPEDKFEKGKVYKLIARVADIGKIKDVVVTQDETIPSEGLFVEEVEVTSSRGDHMVFPVQCWTSPDKVRLEEDILYDVTFKTGVLPESGTDANVFFQIFGDDGTTEEIQLQEDKSLKLFETGGKDKFKVETKDVGKINRLRVGHDNTGVSPEWYLQKVNIDVPDKDEHYQFNINQWIGGRNPVVEVAAEPDRSDKVQDLDYRVTVKTGDDPLAGTDANVFLQMFGEEGQTSKFLLREEGDKSRFDRGRTDEFAIRTKDIGQLESIRVSRDNTGTRSGWQLEKVRIDIPEKDEHYIFYCNKWLTDASPDLDFTAVKVKPRDQDGMYTVVCKVGEVIDPGVSPYFKIFGEDDETGKIMLRDGYPTQHTFKKGNTYKISLKNPDVGPITKLRLGDNGGARGRTIFIEEVTVIDKYGEEVVFPCKCWLGTDEDGNPLVRELIPGEPYPEDLEDIFYHLTIMTADVPDAGTDATVYFRLYGDKGETSDIVLEDERRTFKKFERGRADKFVVETADVGKLNKMVIGHDNRGEDPSWRLEEVHVDIPSRNEHYVFRCGKWLKINNSKDETETVLYPDPGKVLVEEKIDGVIEETMVQGAAPGGFDFEGDTDYLVEFKTSNEPNSGTDSNVYFKLLGEGGETDTVQLGDNSDGSHFQPGQTDKFNTRGRNVGKLEYFRVGHDNRGPSDPNWLIDEVVVYVPDRSERYVFKNNKWIGENRDNPIDIPLESWGYCQVVGHEPDIPDLLDYMQSSDVTKATHAAFYLQHLCYNDENVKNKVRNLGGIPIIVRCLEHSNENMRFAAAGVLRNLSYGANSEENKLAIADCGGIEALIQMLQRTSKSEHRSVCLVVLRNLSVLEVLRLRILRICLHILVIVIIKTFSKWDKTVAQRDPPKTDEQWSELLEHATRIVRNLSSAGAEARQDLRSEEHLIDCLVWIIRVGVRNKRYDDKCVENSVCTLRNLSYRLESELDRDLYDDAEVQLDKATVKEQQSQGCFAGCGGRKKKKKKQNTPMNEEIRRGPPTGPALIYQPTTVRQYYGLLRNAKNPETLEGSAGAIHNLTACSWKWAIKIRGDTRRELAIPNIIALLKVDYDPVIRAAAIALRNLSVDPENKRIIGEKGIGALVNRLPLGEDRGERLVKDATIVSILCALFQLGKRSEKNARLIKKTTAIRRIVRIATSKNKYDERVVRTANQTLASLWAHENLKQQIKSEGWEYNPDNKYQTDFPDELDKVSIPSTPSDSLNRRWRDDSFSKQDPELHRVQRQPELYQRSPSNDVEHRSSPSVARSTTDHEYSSRGGSTAGSNVDLLGSEWSGGRQRSWGDSLNQVPPPYLSDDSRSGRESIEMTDKSKTYPSYSGIKNGQPKKKMETVEDNPNEWV</sequence>
<keyword evidence="5" id="KW-1185">Reference proteome</keyword>
<dbReference type="InterPro" id="IPR011989">
    <property type="entry name" value="ARM-like"/>
</dbReference>
<dbReference type="GeneID" id="116308302"/>
<protein>
    <submittedName>
        <fullName evidence="6">Lipoxygenase homology domain-containing protein 1-like</fullName>
    </submittedName>
</protein>
<feature type="domain" description="PLAT" evidence="4">
    <location>
        <begin position="700"/>
        <end position="813"/>
    </location>
</feature>
<dbReference type="PROSITE" id="PS50176">
    <property type="entry name" value="ARM_REPEAT"/>
    <property type="match status" value="2"/>
</dbReference>
<dbReference type="InterPro" id="IPR052970">
    <property type="entry name" value="Inner_ear_hair_cell_LOXHD"/>
</dbReference>
<dbReference type="Proteomes" id="UP000515163">
    <property type="component" value="Unplaced"/>
</dbReference>
<evidence type="ECO:0000313" key="5">
    <source>
        <dbReference type="Proteomes" id="UP000515163"/>
    </source>
</evidence>
<dbReference type="PROSITE" id="PS50095">
    <property type="entry name" value="PLAT"/>
    <property type="match status" value="13"/>
</dbReference>
<feature type="domain" description="PLAT" evidence="4">
    <location>
        <begin position="178"/>
        <end position="296"/>
    </location>
</feature>
<dbReference type="CDD" id="cd01756">
    <property type="entry name" value="PLAT_repeat"/>
    <property type="match status" value="3"/>
</dbReference>
<evidence type="ECO:0000256" key="1">
    <source>
        <dbReference type="PROSITE-ProRule" id="PRU00152"/>
    </source>
</evidence>
<accession>A0A6P8J4E4</accession>
<evidence type="ECO:0000256" key="2">
    <source>
        <dbReference type="PROSITE-ProRule" id="PRU00259"/>
    </source>
</evidence>
<feature type="domain" description="PLAT" evidence="4">
    <location>
        <begin position="552"/>
        <end position="672"/>
    </location>
</feature>
<dbReference type="Gene3D" id="1.25.10.10">
    <property type="entry name" value="Leucine-rich Repeat Variant"/>
    <property type="match status" value="1"/>
</dbReference>
<name>A0A6P8J4E4_ACTTE</name>
<feature type="compositionally biased region" description="Basic and acidic residues" evidence="3">
    <location>
        <begin position="2428"/>
        <end position="2444"/>
    </location>
</feature>
<evidence type="ECO:0000259" key="4">
    <source>
        <dbReference type="PROSITE" id="PS50095"/>
    </source>
</evidence>
<proteinExistence type="predicted"/>